<feature type="signal peptide" evidence="1">
    <location>
        <begin position="1"/>
        <end position="24"/>
    </location>
</feature>
<evidence type="ECO:0000256" key="1">
    <source>
        <dbReference type="SAM" id="SignalP"/>
    </source>
</evidence>
<dbReference type="InterPro" id="IPR018962">
    <property type="entry name" value="DUF1995"/>
</dbReference>
<sequence length="478" mass="51722">MRPSAMQLALLCLGASALVPPTQRRPPTALRAKAEAFVTENAPDLLKEIVMKRTSLGEDARRNNARTGGSVKLEHVTLDKIDGNGLAFTCSVKRRAGGFGGGFSTEDETTTANWGDLLECGWEADQCEVDPDGATAQRRLMQVACSLGLNGDAARLLSTEFPGGLGDAGALPDNLWLNNIPASKEARSHLGDAVCDAVVQAILEDAPTLQVTVKPPERGPALDPEMDTYRIGTLLELARHLAFRVIEGTGRKVRICVQAPMGEGIFSGLPLSLNGVRKLLEMMDWGSQGAELQQKKFIRFGAVGSEWVDADDEVFVVLAPQSIVGNSIVPLLQEMVEAAKGRPVILINGRMGDVQSSAGVMSYRGRADRLDFVDEFRECFHFSLVVPPGRTFFPILGAVCRPFLDCPYALYRRLELCTEENRIFANSVERAAAAKSGDLVEKYEPVGCYGEMPTAKEQKLAYREAAKADLAAGRVVRA</sequence>
<dbReference type="Pfam" id="PF09353">
    <property type="entry name" value="DUF1995"/>
    <property type="match status" value="1"/>
</dbReference>
<protein>
    <recommendedName>
        <fullName evidence="2">DUF1995 domain-containing protein</fullName>
    </recommendedName>
</protein>
<comment type="caution">
    <text evidence="3">The sequence shown here is derived from an EMBL/GenBank/DDBJ whole genome shotgun (WGS) entry which is preliminary data.</text>
</comment>
<dbReference type="PANTHER" id="PTHR35509:SF6">
    <property type="entry name" value="ADENYLATE KINASE"/>
    <property type="match status" value="1"/>
</dbReference>
<keyword evidence="4" id="KW-1185">Reference proteome</keyword>
<accession>A0A8J2SHU3</accession>
<evidence type="ECO:0000259" key="2">
    <source>
        <dbReference type="Pfam" id="PF09353"/>
    </source>
</evidence>
<gene>
    <name evidence="3" type="ORF">PECAL_3P05820</name>
</gene>
<dbReference type="OrthoDB" id="439792at2759"/>
<feature type="domain" description="DUF1995" evidence="2">
    <location>
        <begin position="194"/>
        <end position="402"/>
    </location>
</feature>
<evidence type="ECO:0000313" key="3">
    <source>
        <dbReference type="EMBL" id="CAH0370683.1"/>
    </source>
</evidence>
<organism evidence="3 4">
    <name type="scientific">Pelagomonas calceolata</name>
    <dbReference type="NCBI Taxonomy" id="35677"/>
    <lineage>
        <taxon>Eukaryota</taxon>
        <taxon>Sar</taxon>
        <taxon>Stramenopiles</taxon>
        <taxon>Ochrophyta</taxon>
        <taxon>Pelagophyceae</taxon>
        <taxon>Pelagomonadales</taxon>
        <taxon>Pelagomonadaceae</taxon>
        <taxon>Pelagomonas</taxon>
    </lineage>
</organism>
<dbReference type="InterPro" id="IPR053021">
    <property type="entry name" value="Chloroplast_ADK"/>
</dbReference>
<dbReference type="AlphaFoldDB" id="A0A8J2SHU3"/>
<evidence type="ECO:0000313" key="4">
    <source>
        <dbReference type="Proteomes" id="UP000789595"/>
    </source>
</evidence>
<feature type="chain" id="PRO_5035281103" description="DUF1995 domain-containing protein" evidence="1">
    <location>
        <begin position="25"/>
        <end position="478"/>
    </location>
</feature>
<dbReference type="EMBL" id="CAKKNE010000003">
    <property type="protein sequence ID" value="CAH0370683.1"/>
    <property type="molecule type" value="Genomic_DNA"/>
</dbReference>
<proteinExistence type="predicted"/>
<reference evidence="3" key="1">
    <citation type="submission" date="2021-11" db="EMBL/GenBank/DDBJ databases">
        <authorList>
            <consortium name="Genoscope - CEA"/>
            <person name="William W."/>
        </authorList>
    </citation>
    <scope>NUCLEOTIDE SEQUENCE</scope>
</reference>
<dbReference type="Proteomes" id="UP000789595">
    <property type="component" value="Unassembled WGS sequence"/>
</dbReference>
<dbReference type="PANTHER" id="PTHR35509">
    <property type="entry name" value="DOMAIN PROTEIN, PUTATIVE (DUF1995)-RELATED"/>
    <property type="match status" value="1"/>
</dbReference>
<keyword evidence="1" id="KW-0732">Signal</keyword>
<name>A0A8J2SHU3_9STRA</name>